<organism evidence="3 4">
    <name type="scientific">Anoxybacteroides tepidamans</name>
    <dbReference type="NCBI Taxonomy" id="265948"/>
    <lineage>
        <taxon>Bacteria</taxon>
        <taxon>Bacillati</taxon>
        <taxon>Bacillota</taxon>
        <taxon>Bacilli</taxon>
        <taxon>Bacillales</taxon>
        <taxon>Anoxybacillaceae</taxon>
        <taxon>Anoxybacteroides</taxon>
    </lineage>
</organism>
<reference evidence="3 4" key="1">
    <citation type="submission" date="2020-08" db="EMBL/GenBank/DDBJ databases">
        <title>Genomic Encyclopedia of Type Strains, Phase IV (KMG-IV): sequencing the most valuable type-strain genomes for metagenomic binning, comparative biology and taxonomic classification.</title>
        <authorList>
            <person name="Goeker M."/>
        </authorList>
    </citation>
    <scope>NUCLEOTIDE SEQUENCE [LARGE SCALE GENOMIC DNA]</scope>
    <source>
        <strain evidence="3 4">DSM 16325</strain>
    </source>
</reference>
<gene>
    <name evidence="3" type="ORF">HNQ34_003481</name>
</gene>
<evidence type="ECO:0000256" key="1">
    <source>
        <dbReference type="SAM" id="Phobius"/>
    </source>
</evidence>
<keyword evidence="4" id="KW-1185">Reference proteome</keyword>
<feature type="transmembrane region" description="Helical" evidence="1">
    <location>
        <begin position="33"/>
        <end position="55"/>
    </location>
</feature>
<feature type="transmembrane region" description="Helical" evidence="1">
    <location>
        <begin position="75"/>
        <end position="94"/>
    </location>
</feature>
<dbReference type="AlphaFoldDB" id="A0A7W8ITC8"/>
<feature type="domain" description="DUF58" evidence="2">
    <location>
        <begin position="201"/>
        <end position="305"/>
    </location>
</feature>
<dbReference type="EMBL" id="JACHEP010000037">
    <property type="protein sequence ID" value="MBB5326333.1"/>
    <property type="molecule type" value="Genomic_DNA"/>
</dbReference>
<dbReference type="Proteomes" id="UP000520011">
    <property type="component" value="Unassembled WGS sequence"/>
</dbReference>
<evidence type="ECO:0000313" key="4">
    <source>
        <dbReference type="Proteomes" id="UP000520011"/>
    </source>
</evidence>
<name>A0A7W8ITC8_9BACL</name>
<feature type="transmembrane region" description="Helical" evidence="1">
    <location>
        <begin position="7"/>
        <end position="27"/>
    </location>
</feature>
<accession>A0A7W8ITC8</accession>
<dbReference type="PANTHER" id="PTHR34351">
    <property type="entry name" value="SLR1927 PROTEIN-RELATED"/>
    <property type="match status" value="1"/>
</dbReference>
<keyword evidence="1" id="KW-0812">Transmembrane</keyword>
<protein>
    <submittedName>
        <fullName evidence="3">Uncharacterized protein (DUF58 family)</fullName>
    </submittedName>
</protein>
<comment type="caution">
    <text evidence="3">The sequence shown here is derived from an EMBL/GenBank/DDBJ whole genome shotgun (WGS) entry which is preliminary data.</text>
</comment>
<dbReference type="Pfam" id="PF01882">
    <property type="entry name" value="DUF58"/>
    <property type="match status" value="1"/>
</dbReference>
<dbReference type="RefSeq" id="WP_221277481.1">
    <property type="nucleotide sequence ID" value="NZ_JACHEP010000037.1"/>
</dbReference>
<dbReference type="InterPro" id="IPR002881">
    <property type="entry name" value="DUF58"/>
</dbReference>
<evidence type="ECO:0000313" key="3">
    <source>
        <dbReference type="EMBL" id="MBB5326333.1"/>
    </source>
</evidence>
<evidence type="ECO:0000259" key="2">
    <source>
        <dbReference type="Pfam" id="PF01882"/>
    </source>
</evidence>
<keyword evidence="1" id="KW-0472">Membrane</keyword>
<proteinExistence type="predicted"/>
<dbReference type="PANTHER" id="PTHR34351:SF2">
    <property type="entry name" value="DUF58 DOMAIN-CONTAINING PROTEIN"/>
    <property type="match status" value="1"/>
</dbReference>
<sequence length="398" mass="45428">MKKQIQFVCQVGTVIGLLGVLFSYAMFQGGFVSWFLFYSFLPFGLYSLAIVIYPLRLTQVERIFASHVYHAGDTLVVTVQIQVPIFFPFIYMVVEEKWPPLLQQKQRNQAVLLPFWRKTYSCTYEICDLPRGEHTFSAIRVKMTDWLGLVSKEASFPVEDTIVIYPRYVAMKYRKIGQQLDEGGVGSPILLHRDMAMAVGVREYVQGDRFSWIHWKASARKNELMTKDFEERKSDDIIVVLDRTPTPLFEEMVTFTASFVRAAIKKGVQTGLISVGSDRSVFPARNGEAHVQQLFYHLAKTSCDSVQPFARIIQQEITQCPLSISVNYVTSRLTKETATVLCDLAAKNRRGTVFLIKQEQHDMTNEEREMVEQLRKKGVVTIITTPKQFANALFGGGE</sequence>
<keyword evidence="1" id="KW-1133">Transmembrane helix</keyword>